<protein>
    <submittedName>
        <fullName evidence="2">Uncharacterized protein</fullName>
    </submittedName>
</protein>
<sequence length="286" mass="33916">MNKSQQRHSLSESDLIRMEEFSSLLLGYPQSNPIQDFFSEIQGLDFEQEEDKANDFDTLLALLLSTIPTATHSHNHNKRSTKKKLIYLIQEYNYFLKIIKFQVNLISQMYTFIKFNEICDNYIETQTDTDIEIEEIIHENIELKKQVEILYLEINDLVKLIENEIIMREPVEEELKKLKNCVRIALQQEINAKTTNFGNQSTVLMNSKNIYKFGKELEINDHFEYETTHLEENKKFKPMEKTKIENNNNKKKKSKKLKSLQQKILDKNNFSFFVDQLKQLQNSSNN</sequence>
<dbReference type="Proteomes" id="UP001146793">
    <property type="component" value="Unassembled WGS sequence"/>
</dbReference>
<name>A0AAV7ZUR4_9EUKA</name>
<accession>A0AAV7ZUR4</accession>
<dbReference type="AlphaFoldDB" id="A0AAV7ZUR4"/>
<evidence type="ECO:0000256" key="1">
    <source>
        <dbReference type="SAM" id="MobiDB-lite"/>
    </source>
</evidence>
<proteinExistence type="predicted"/>
<feature type="compositionally biased region" description="Basic residues" evidence="1">
    <location>
        <begin position="249"/>
        <end position="258"/>
    </location>
</feature>
<comment type="caution">
    <text evidence="2">The sequence shown here is derived from an EMBL/GenBank/DDBJ whole genome shotgun (WGS) entry which is preliminary data.</text>
</comment>
<evidence type="ECO:0000313" key="2">
    <source>
        <dbReference type="EMBL" id="KAJ3445677.1"/>
    </source>
</evidence>
<dbReference type="EMBL" id="JANTQA010000023">
    <property type="protein sequence ID" value="KAJ3445677.1"/>
    <property type="molecule type" value="Genomic_DNA"/>
</dbReference>
<organism evidence="2 3">
    <name type="scientific">Anaeramoeba flamelloides</name>
    <dbReference type="NCBI Taxonomy" id="1746091"/>
    <lineage>
        <taxon>Eukaryota</taxon>
        <taxon>Metamonada</taxon>
        <taxon>Anaeramoebidae</taxon>
        <taxon>Anaeramoeba</taxon>
    </lineage>
</organism>
<gene>
    <name evidence="2" type="ORF">M0812_11564</name>
</gene>
<evidence type="ECO:0000313" key="3">
    <source>
        <dbReference type="Proteomes" id="UP001146793"/>
    </source>
</evidence>
<reference evidence="2" key="1">
    <citation type="submission" date="2022-08" db="EMBL/GenBank/DDBJ databases">
        <title>Novel sulphate-reducing endosymbionts in the free-living metamonad Anaeramoeba.</title>
        <authorList>
            <person name="Jerlstrom-Hultqvist J."/>
            <person name="Cepicka I."/>
            <person name="Gallot-Lavallee L."/>
            <person name="Salas-Leiva D."/>
            <person name="Curtis B.A."/>
            <person name="Zahonova K."/>
            <person name="Pipaliya S."/>
            <person name="Dacks J."/>
            <person name="Roger A.J."/>
        </authorList>
    </citation>
    <scope>NUCLEOTIDE SEQUENCE</scope>
    <source>
        <strain evidence="2">Busselton2</strain>
    </source>
</reference>
<feature type="region of interest" description="Disordered" evidence="1">
    <location>
        <begin position="239"/>
        <end position="258"/>
    </location>
</feature>